<keyword evidence="2" id="KW-1185">Reference proteome</keyword>
<evidence type="ECO:0000313" key="1">
    <source>
        <dbReference type="EMBL" id="KIK93474.1"/>
    </source>
</evidence>
<dbReference type="HOGENOM" id="CLU_2997104_0_0_1"/>
<evidence type="ECO:0000313" key="2">
    <source>
        <dbReference type="Proteomes" id="UP000054538"/>
    </source>
</evidence>
<accession>A0A0D0E0Q6</accession>
<organism evidence="1 2">
    <name type="scientific">Paxillus rubicundulus Ve08.2h10</name>
    <dbReference type="NCBI Taxonomy" id="930991"/>
    <lineage>
        <taxon>Eukaryota</taxon>
        <taxon>Fungi</taxon>
        <taxon>Dikarya</taxon>
        <taxon>Basidiomycota</taxon>
        <taxon>Agaricomycotina</taxon>
        <taxon>Agaricomycetes</taxon>
        <taxon>Agaricomycetidae</taxon>
        <taxon>Boletales</taxon>
        <taxon>Paxilineae</taxon>
        <taxon>Paxillaceae</taxon>
        <taxon>Paxillus</taxon>
    </lineage>
</organism>
<sequence>MFGNMSEKLYVVIFGLWLSTRMRLSTHQRRLVWSLRLRMSLCTTLHYITNVVLFDGI</sequence>
<proteinExistence type="predicted"/>
<dbReference type="AlphaFoldDB" id="A0A0D0E0Q6"/>
<dbReference type="Proteomes" id="UP000054538">
    <property type="component" value="Unassembled WGS sequence"/>
</dbReference>
<reference evidence="2" key="2">
    <citation type="submission" date="2015-01" db="EMBL/GenBank/DDBJ databases">
        <title>Evolutionary Origins and Diversification of the Mycorrhizal Mutualists.</title>
        <authorList>
            <consortium name="DOE Joint Genome Institute"/>
            <consortium name="Mycorrhizal Genomics Consortium"/>
            <person name="Kohler A."/>
            <person name="Kuo A."/>
            <person name="Nagy L.G."/>
            <person name="Floudas D."/>
            <person name="Copeland A."/>
            <person name="Barry K.W."/>
            <person name="Cichocki N."/>
            <person name="Veneault-Fourrey C."/>
            <person name="LaButti K."/>
            <person name="Lindquist E.A."/>
            <person name="Lipzen A."/>
            <person name="Lundell T."/>
            <person name="Morin E."/>
            <person name="Murat C."/>
            <person name="Riley R."/>
            <person name="Ohm R."/>
            <person name="Sun H."/>
            <person name="Tunlid A."/>
            <person name="Henrissat B."/>
            <person name="Grigoriev I.V."/>
            <person name="Hibbett D.S."/>
            <person name="Martin F."/>
        </authorList>
    </citation>
    <scope>NUCLEOTIDE SEQUENCE [LARGE SCALE GENOMIC DNA]</scope>
    <source>
        <strain evidence="2">Ve08.2h10</strain>
    </source>
</reference>
<name>A0A0D0E0Q6_9AGAM</name>
<protein>
    <submittedName>
        <fullName evidence="1">Unplaced genomic scaffold scaffold_360, whole genome shotgun sequence</fullName>
    </submittedName>
</protein>
<dbReference type="EMBL" id="KN825182">
    <property type="protein sequence ID" value="KIK93474.1"/>
    <property type="molecule type" value="Genomic_DNA"/>
</dbReference>
<dbReference type="InParanoid" id="A0A0D0E0Q6"/>
<gene>
    <name evidence="1" type="ORF">PAXRUDRAFT_513141</name>
</gene>
<reference evidence="1 2" key="1">
    <citation type="submission" date="2014-04" db="EMBL/GenBank/DDBJ databases">
        <authorList>
            <consortium name="DOE Joint Genome Institute"/>
            <person name="Kuo A."/>
            <person name="Kohler A."/>
            <person name="Jargeat P."/>
            <person name="Nagy L.G."/>
            <person name="Floudas D."/>
            <person name="Copeland A."/>
            <person name="Barry K.W."/>
            <person name="Cichocki N."/>
            <person name="Veneault-Fourrey C."/>
            <person name="LaButti K."/>
            <person name="Lindquist E.A."/>
            <person name="Lipzen A."/>
            <person name="Lundell T."/>
            <person name="Morin E."/>
            <person name="Murat C."/>
            <person name="Sun H."/>
            <person name="Tunlid A."/>
            <person name="Henrissat B."/>
            <person name="Grigoriev I.V."/>
            <person name="Hibbett D.S."/>
            <person name="Martin F."/>
            <person name="Nordberg H.P."/>
            <person name="Cantor M.N."/>
            <person name="Hua S.X."/>
        </authorList>
    </citation>
    <scope>NUCLEOTIDE SEQUENCE [LARGE SCALE GENOMIC DNA]</scope>
    <source>
        <strain evidence="1 2">Ve08.2h10</strain>
    </source>
</reference>